<organism evidence="1 2">
    <name type="scientific">Pyrus ussuriensis x Pyrus communis</name>
    <dbReference type="NCBI Taxonomy" id="2448454"/>
    <lineage>
        <taxon>Eukaryota</taxon>
        <taxon>Viridiplantae</taxon>
        <taxon>Streptophyta</taxon>
        <taxon>Embryophyta</taxon>
        <taxon>Tracheophyta</taxon>
        <taxon>Spermatophyta</taxon>
        <taxon>Magnoliopsida</taxon>
        <taxon>eudicotyledons</taxon>
        <taxon>Gunneridae</taxon>
        <taxon>Pentapetalae</taxon>
        <taxon>rosids</taxon>
        <taxon>fabids</taxon>
        <taxon>Rosales</taxon>
        <taxon>Rosaceae</taxon>
        <taxon>Amygdaloideae</taxon>
        <taxon>Maleae</taxon>
        <taxon>Pyrus</taxon>
    </lineage>
</organism>
<sequence length="85" mass="9299">MALSVYSYLGHARFKFSFFIWVRFEVRVGFVVASGLVPLPSTCFHSGDILLDRFGGCSLAPADPAYLLPWAFKSDGAIALCNHIG</sequence>
<dbReference type="Proteomes" id="UP000327157">
    <property type="component" value="Chromosome 2"/>
</dbReference>
<dbReference type="EMBL" id="SMOL01000157">
    <property type="protein sequence ID" value="KAB2627327.1"/>
    <property type="molecule type" value="Genomic_DNA"/>
</dbReference>
<gene>
    <name evidence="1" type="ORF">D8674_020945</name>
</gene>
<reference evidence="1 2" key="1">
    <citation type="submission" date="2019-09" db="EMBL/GenBank/DDBJ databases">
        <authorList>
            <person name="Ou C."/>
        </authorList>
    </citation>
    <scope>NUCLEOTIDE SEQUENCE [LARGE SCALE GENOMIC DNA]</scope>
    <source>
        <strain evidence="1">S2</strain>
        <tissue evidence="1">Leaf</tissue>
    </source>
</reference>
<reference evidence="1 2" key="3">
    <citation type="submission" date="2019-11" db="EMBL/GenBank/DDBJ databases">
        <title>A de novo genome assembly of a pear dwarfing rootstock.</title>
        <authorList>
            <person name="Wang F."/>
            <person name="Wang J."/>
            <person name="Li S."/>
            <person name="Zhang Y."/>
            <person name="Fang M."/>
            <person name="Ma L."/>
            <person name="Zhao Y."/>
            <person name="Jiang S."/>
        </authorList>
    </citation>
    <scope>NUCLEOTIDE SEQUENCE [LARGE SCALE GENOMIC DNA]</scope>
    <source>
        <strain evidence="1">S2</strain>
        <tissue evidence="1">Leaf</tissue>
    </source>
</reference>
<comment type="caution">
    <text evidence="1">The sequence shown here is derived from an EMBL/GenBank/DDBJ whole genome shotgun (WGS) entry which is preliminary data.</text>
</comment>
<keyword evidence="2" id="KW-1185">Reference proteome</keyword>
<protein>
    <submittedName>
        <fullName evidence="1">Uncharacterized protein</fullName>
    </submittedName>
</protein>
<dbReference type="AlphaFoldDB" id="A0A5N5HKJ3"/>
<accession>A0A5N5HKJ3</accession>
<name>A0A5N5HKJ3_9ROSA</name>
<reference evidence="2" key="2">
    <citation type="submission" date="2019-10" db="EMBL/GenBank/DDBJ databases">
        <title>A de novo genome assembly of a pear dwarfing rootstock.</title>
        <authorList>
            <person name="Wang F."/>
            <person name="Wang J."/>
            <person name="Li S."/>
            <person name="Zhang Y."/>
            <person name="Fang M."/>
            <person name="Ma L."/>
            <person name="Zhao Y."/>
            <person name="Jiang S."/>
        </authorList>
    </citation>
    <scope>NUCLEOTIDE SEQUENCE [LARGE SCALE GENOMIC DNA]</scope>
</reference>
<evidence type="ECO:0000313" key="1">
    <source>
        <dbReference type="EMBL" id="KAB2627327.1"/>
    </source>
</evidence>
<proteinExistence type="predicted"/>
<evidence type="ECO:0000313" key="2">
    <source>
        <dbReference type="Proteomes" id="UP000327157"/>
    </source>
</evidence>